<dbReference type="Proteomes" id="UP000033451">
    <property type="component" value="Unassembled WGS sequence"/>
</dbReference>
<feature type="transmembrane region" description="Helical" evidence="1">
    <location>
        <begin position="6"/>
        <end position="29"/>
    </location>
</feature>
<evidence type="ECO:0000256" key="1">
    <source>
        <dbReference type="SAM" id="Phobius"/>
    </source>
</evidence>
<feature type="transmembrane region" description="Helical" evidence="1">
    <location>
        <begin position="65"/>
        <end position="86"/>
    </location>
</feature>
<feature type="transmembrane region" description="Helical" evidence="1">
    <location>
        <begin position="122"/>
        <end position="146"/>
    </location>
</feature>
<feature type="transmembrane region" description="Helical" evidence="1">
    <location>
        <begin position="41"/>
        <end position="59"/>
    </location>
</feature>
<feature type="transmembrane region" description="Helical" evidence="1">
    <location>
        <begin position="158"/>
        <end position="178"/>
    </location>
</feature>
<feature type="transmembrane region" description="Helical" evidence="1">
    <location>
        <begin position="198"/>
        <end position="216"/>
    </location>
</feature>
<evidence type="ECO:0000313" key="2">
    <source>
        <dbReference type="EMBL" id="KJL39180.1"/>
    </source>
</evidence>
<keyword evidence="1" id="KW-0812">Transmembrane</keyword>
<organism evidence="2 3">
    <name type="scientific">Microbacterium ginsengisoli</name>
    <dbReference type="NCBI Taxonomy" id="400772"/>
    <lineage>
        <taxon>Bacteria</taxon>
        <taxon>Bacillati</taxon>
        <taxon>Actinomycetota</taxon>
        <taxon>Actinomycetes</taxon>
        <taxon>Micrococcales</taxon>
        <taxon>Microbacteriaceae</taxon>
        <taxon>Microbacterium</taxon>
    </lineage>
</organism>
<dbReference type="AlphaFoldDB" id="A0A0F0LZV8"/>
<dbReference type="PATRIC" id="fig|400772.4.peg.588"/>
<keyword evidence="1" id="KW-0472">Membrane</keyword>
<reference evidence="2 3" key="1">
    <citation type="submission" date="2015-02" db="EMBL/GenBank/DDBJ databases">
        <title>Draft genome sequences of ten Microbacterium spp. with emphasis on heavy metal contaminated environments.</title>
        <authorList>
            <person name="Corretto E."/>
        </authorList>
    </citation>
    <scope>NUCLEOTIDE SEQUENCE [LARGE SCALE GENOMIC DNA]</scope>
    <source>
        <strain evidence="2 3">DSM 18659</strain>
    </source>
</reference>
<keyword evidence="1" id="KW-1133">Transmembrane helix</keyword>
<gene>
    <name evidence="2" type="ORF">RR49_00555</name>
</gene>
<comment type="caution">
    <text evidence="2">The sequence shown here is derived from an EMBL/GenBank/DDBJ whole genome shotgun (WGS) entry which is preliminary data.</text>
</comment>
<name>A0A0F0LZV8_9MICO</name>
<accession>A0A0F0LZV8</accession>
<dbReference type="STRING" id="400772.RR49_00555"/>
<evidence type="ECO:0000313" key="3">
    <source>
        <dbReference type="Proteomes" id="UP000033451"/>
    </source>
</evidence>
<evidence type="ECO:0008006" key="4">
    <source>
        <dbReference type="Google" id="ProtNLM"/>
    </source>
</evidence>
<proteinExistence type="predicted"/>
<sequence>MILDAFTASFVSGLIFLTAAAIFVVTSLVRRDRGPVQLWSLGYLLSAIGVIAYVVWNALIGSGWASTAALAVGNATMVAAAAALAIGCRVADGRPAGGPLLLGLGLGVATAISTLVDGPDAGAWAGGTWLFLSIGIFAAVGSWYCLRGRLSRFGFGKVLGIAFLAEAVVYILRGVVVITVGSGQPLFQVWLGSGPVSAFFIVFTVVVLVATSILRYELGPRETLLSAGAVMPGMREGYLDAEGFRRMVDLLLRKGSERTEFVVVCAVHIDAAEDISASFGGDVLAELRASVAAAARRYSVANALLAIEHGVVLTCAMAASPPDARRQAALLYRGVIETLVQEDGVVLPAIGVGAALSTTVGFETSAMVDGARAAAARAAATDEASVVFAPSVSHASSR</sequence>
<dbReference type="EMBL" id="JYIY01000058">
    <property type="protein sequence ID" value="KJL39180.1"/>
    <property type="molecule type" value="Genomic_DNA"/>
</dbReference>
<protein>
    <recommendedName>
        <fullName evidence="4">GGDEF domain-containing protein</fullName>
    </recommendedName>
</protein>
<dbReference type="OrthoDB" id="5115878at2"/>
<dbReference type="RefSeq" id="WP_045246520.1">
    <property type="nucleotide sequence ID" value="NZ_JYIY01000058.1"/>
</dbReference>
<feature type="transmembrane region" description="Helical" evidence="1">
    <location>
        <begin position="98"/>
        <end position="116"/>
    </location>
</feature>
<keyword evidence="3" id="KW-1185">Reference proteome</keyword>